<keyword evidence="1" id="KW-0812">Transmembrane</keyword>
<sequence>MIEYVIVGIIFLIFLLIFLLKYEKNKYINFLKDTNTNILSEYYKQLSNTFSDSIVNEIGIDFMITQGSFENSIIDNVMNGMQSIKNIPTFIFLNNLKTSDVIMYGGFNATLDFPANNITNESDNWIYGGYFIVANNGDFISVKANNEKIRRFNKSDNIINNLKYNDNSLTSNIMYTNIIYNLKEVILINIRMSKPDNALNENYYSIFLNILVYLNINVIKDKNFIISGITGINSKFMDLAIKTVFLDNTISSCYNNSFTNVENDILVQSSFIIIHKDLCPYGVRFGIRYLEISSSNFNFILYATVYNKNIGEYTVNYFDDKLTLDIFKYYQSSDNFIDDYINWDKINIDNLTKEYEINEDTLIDNNNVKYSRTLLENIINK</sequence>
<dbReference type="Pfam" id="PF06636">
    <property type="entry name" value="DUF1157"/>
    <property type="match status" value="1"/>
</dbReference>
<feature type="transmembrane region" description="Helical" evidence="1">
    <location>
        <begin position="6"/>
        <end position="22"/>
    </location>
</feature>
<gene>
    <name evidence="2" type="primary">MSV217</name>
</gene>
<keyword evidence="1" id="KW-1133">Transmembrane helix</keyword>
<accession>Q9YVM5</accession>
<dbReference type="RefSeq" id="NP_048288.1">
    <property type="nucleotide sequence ID" value="NC_001993.1"/>
</dbReference>
<dbReference type="EMBL" id="AF063866">
    <property type="protein sequence ID" value="AAC97748.1"/>
    <property type="molecule type" value="Genomic_DNA"/>
</dbReference>
<evidence type="ECO:0000256" key="1">
    <source>
        <dbReference type="SAM" id="Phobius"/>
    </source>
</evidence>
<keyword evidence="1" id="KW-0472">Membrane</keyword>
<dbReference type="GeneID" id="1449743"/>
<dbReference type="PIR" id="T28378">
    <property type="entry name" value="T28378"/>
</dbReference>
<organismHost>
    <name type="scientific">Melanoplus sanguinipes</name>
    <name type="common">Migratory grasshopper</name>
    <dbReference type="NCBI Taxonomy" id="65742"/>
</organismHost>
<organism evidence="2 3">
    <name type="scientific">Melanoplus sanguinipes entomopoxvirus</name>
    <name type="common">MsEPV</name>
    <dbReference type="NCBI Taxonomy" id="83191"/>
    <lineage>
        <taxon>Viruses</taxon>
        <taxon>Varidnaviria</taxon>
        <taxon>Bamfordvirae</taxon>
        <taxon>Nucleocytoviricota</taxon>
        <taxon>Pokkesviricetes</taxon>
        <taxon>Chitovirales</taxon>
        <taxon>Poxviridae</taxon>
        <taxon>Entomopoxvirinae</taxon>
        <taxon>Deltaentomopoxvirus</taxon>
        <taxon>Deltaentomopoxvirus msanguinipes</taxon>
    </lineage>
</organism>
<proteinExistence type="predicted"/>
<keyword evidence="3" id="KW-1185">Reference proteome</keyword>
<protein>
    <submittedName>
        <fullName evidence="2">ORF MSV217 SCG gene family protein</fullName>
    </submittedName>
</protein>
<name>Q9YVM5_MSEPV</name>
<evidence type="ECO:0000313" key="2">
    <source>
        <dbReference type="EMBL" id="AAC97748.1"/>
    </source>
</evidence>
<dbReference type="KEGG" id="vg:1449743"/>
<dbReference type="InterPro" id="IPR010587">
    <property type="entry name" value="MsEPV_Orf214"/>
</dbReference>
<dbReference type="Proteomes" id="UP000172353">
    <property type="component" value="Segment"/>
</dbReference>
<reference evidence="2 3" key="1">
    <citation type="journal article" date="1999" name="J. Virol.">
        <title>The genome of Melanoplus sanguinipes entomopoxvirus.</title>
        <authorList>
            <person name="Afonso C.L."/>
            <person name="Tulman E.R."/>
            <person name="Lu Z."/>
            <person name="Oma E."/>
            <person name="Kutish G.F."/>
            <person name="Rock D.L."/>
        </authorList>
    </citation>
    <scope>NUCLEOTIDE SEQUENCE [LARGE SCALE GENOMIC DNA]</scope>
    <source>
        <strain evidence="2">Tucson</strain>
    </source>
</reference>
<evidence type="ECO:0000313" key="3">
    <source>
        <dbReference type="Proteomes" id="UP000172353"/>
    </source>
</evidence>